<reference evidence="7" key="1">
    <citation type="submission" date="2019-02" db="EMBL/GenBank/DDBJ databases">
        <authorList>
            <person name="Li S.-H."/>
        </authorList>
    </citation>
    <scope>NUCLEOTIDE SEQUENCE</scope>
    <source>
        <strain evidence="7">IMCC8485</strain>
    </source>
</reference>
<dbReference type="Gene3D" id="1.20.1090.10">
    <property type="entry name" value="Dehydroquinate synthase-like - alpha domain"/>
    <property type="match status" value="1"/>
</dbReference>
<accession>A0ABT3SSC2</accession>
<keyword evidence="8" id="KW-1185">Reference proteome</keyword>
<dbReference type="PANTHER" id="PTHR11496">
    <property type="entry name" value="ALCOHOL DEHYDROGENASE"/>
    <property type="match status" value="1"/>
</dbReference>
<keyword evidence="3" id="KW-0560">Oxidoreductase</keyword>
<evidence type="ECO:0000256" key="1">
    <source>
        <dbReference type="ARBA" id="ARBA00001962"/>
    </source>
</evidence>
<organism evidence="7 8">
    <name type="scientific">Candidatus Seongchinamella marina</name>
    <dbReference type="NCBI Taxonomy" id="2518990"/>
    <lineage>
        <taxon>Bacteria</taxon>
        <taxon>Pseudomonadati</taxon>
        <taxon>Pseudomonadota</taxon>
        <taxon>Gammaproteobacteria</taxon>
        <taxon>Cellvibrionales</taxon>
        <taxon>Halieaceae</taxon>
        <taxon>Seongchinamella</taxon>
    </lineage>
</organism>
<dbReference type="InterPro" id="IPR018211">
    <property type="entry name" value="ADH_Fe_CS"/>
</dbReference>
<evidence type="ECO:0000313" key="8">
    <source>
        <dbReference type="Proteomes" id="UP001143307"/>
    </source>
</evidence>
<evidence type="ECO:0000256" key="2">
    <source>
        <dbReference type="ARBA" id="ARBA00007358"/>
    </source>
</evidence>
<comment type="cofactor">
    <cofactor evidence="1">
        <name>Fe cation</name>
        <dbReference type="ChEBI" id="CHEBI:24875"/>
    </cofactor>
</comment>
<evidence type="ECO:0000259" key="5">
    <source>
        <dbReference type="Pfam" id="PF00465"/>
    </source>
</evidence>
<sequence>MLLKPQPKPMAFSGPGSSANLCKAISQFGLKNLLIVTDKPLRELGLLDKTLADLAAHDVSYQIYDGVLPDPTLQVVDDGLAVLNANHCDAVLAFGGGSSIDTAKVVALAGANGGNAESCLGVNKCKQGALPLFAIPTTAGTGSEGTCIAVVSDNETHSKSAVIDNSLIPKAAALDPEVMLGLPASMTAATGMDALTHAIESYIGTFGNTETDFYGLASAKLVFRYLPTACSDGQNMEAREGMSLASYYGGLAITQALVGYTHAISHNLGARYGVAHGLGNAVALPHVLDLLKDDAQDKMAALAVHCELGKAEENKAALAQKLIDSVRELNRTVGIPETIEAIQEIDINELAGLALTEGSSYPTPRFLDTDDCRGILKRMSVAPA</sequence>
<dbReference type="CDD" id="cd08189">
    <property type="entry name" value="Fe-ADH-like"/>
    <property type="match status" value="1"/>
</dbReference>
<gene>
    <name evidence="7" type="ORF">EYC87_02915</name>
</gene>
<dbReference type="PROSITE" id="PS00060">
    <property type="entry name" value="ADH_IRON_2"/>
    <property type="match status" value="1"/>
</dbReference>
<comment type="similarity">
    <text evidence="2">Belongs to the iron-containing alcohol dehydrogenase family.</text>
</comment>
<name>A0ABT3SSC2_9GAMM</name>
<dbReference type="InterPro" id="IPR056798">
    <property type="entry name" value="ADH_Fe_C"/>
</dbReference>
<dbReference type="InterPro" id="IPR001670">
    <property type="entry name" value="ADH_Fe/GldA"/>
</dbReference>
<proteinExistence type="inferred from homology"/>
<dbReference type="EMBL" id="SHNP01000001">
    <property type="protein sequence ID" value="MCX2972541.1"/>
    <property type="molecule type" value="Genomic_DNA"/>
</dbReference>
<dbReference type="InterPro" id="IPR039697">
    <property type="entry name" value="Alcohol_dehydrogenase_Fe"/>
</dbReference>
<dbReference type="SUPFAM" id="SSF56796">
    <property type="entry name" value="Dehydroquinate synthase-like"/>
    <property type="match status" value="1"/>
</dbReference>
<protein>
    <submittedName>
        <fullName evidence="7">Iron-containing alcohol dehydrogenase</fullName>
    </submittedName>
</protein>
<evidence type="ECO:0000256" key="3">
    <source>
        <dbReference type="ARBA" id="ARBA00023002"/>
    </source>
</evidence>
<evidence type="ECO:0000313" key="7">
    <source>
        <dbReference type="EMBL" id="MCX2972541.1"/>
    </source>
</evidence>
<keyword evidence="4" id="KW-0520">NAD</keyword>
<dbReference type="Proteomes" id="UP001143307">
    <property type="component" value="Unassembled WGS sequence"/>
</dbReference>
<dbReference type="PANTHER" id="PTHR11496:SF102">
    <property type="entry name" value="ALCOHOL DEHYDROGENASE 4"/>
    <property type="match status" value="1"/>
</dbReference>
<dbReference type="Gene3D" id="3.40.50.1970">
    <property type="match status" value="1"/>
</dbReference>
<feature type="domain" description="Alcohol dehydrogenase iron-type/glycerol dehydrogenase GldA" evidence="5">
    <location>
        <begin position="12"/>
        <end position="176"/>
    </location>
</feature>
<evidence type="ECO:0000259" key="6">
    <source>
        <dbReference type="Pfam" id="PF25137"/>
    </source>
</evidence>
<feature type="domain" description="Fe-containing alcohol dehydrogenase-like C-terminal" evidence="6">
    <location>
        <begin position="187"/>
        <end position="378"/>
    </location>
</feature>
<evidence type="ECO:0000256" key="4">
    <source>
        <dbReference type="ARBA" id="ARBA00023027"/>
    </source>
</evidence>
<dbReference type="Pfam" id="PF00465">
    <property type="entry name" value="Fe-ADH"/>
    <property type="match status" value="1"/>
</dbReference>
<comment type="caution">
    <text evidence="7">The sequence shown here is derived from an EMBL/GenBank/DDBJ whole genome shotgun (WGS) entry which is preliminary data.</text>
</comment>
<dbReference type="Pfam" id="PF25137">
    <property type="entry name" value="ADH_Fe_C"/>
    <property type="match status" value="1"/>
</dbReference>